<proteinExistence type="predicted"/>
<evidence type="ECO:0000313" key="1">
    <source>
        <dbReference type="EMBL" id="KAI4353706.1"/>
    </source>
</evidence>
<organism evidence="1 2">
    <name type="scientific">Bauhinia variegata</name>
    <name type="common">Purple orchid tree</name>
    <name type="synonym">Phanera variegata</name>
    <dbReference type="NCBI Taxonomy" id="167791"/>
    <lineage>
        <taxon>Eukaryota</taxon>
        <taxon>Viridiplantae</taxon>
        <taxon>Streptophyta</taxon>
        <taxon>Embryophyta</taxon>
        <taxon>Tracheophyta</taxon>
        <taxon>Spermatophyta</taxon>
        <taxon>Magnoliopsida</taxon>
        <taxon>eudicotyledons</taxon>
        <taxon>Gunneridae</taxon>
        <taxon>Pentapetalae</taxon>
        <taxon>rosids</taxon>
        <taxon>fabids</taxon>
        <taxon>Fabales</taxon>
        <taxon>Fabaceae</taxon>
        <taxon>Cercidoideae</taxon>
        <taxon>Cercideae</taxon>
        <taxon>Bauhiniinae</taxon>
        <taxon>Bauhinia</taxon>
    </lineage>
</organism>
<gene>
    <name evidence="1" type="ORF">L6164_002637</name>
</gene>
<reference evidence="1 2" key="1">
    <citation type="journal article" date="2022" name="DNA Res.">
        <title>Chromosomal-level genome assembly of the orchid tree Bauhinia variegata (Leguminosae; Cercidoideae) supports the allotetraploid origin hypothesis of Bauhinia.</title>
        <authorList>
            <person name="Zhong Y."/>
            <person name="Chen Y."/>
            <person name="Zheng D."/>
            <person name="Pang J."/>
            <person name="Liu Y."/>
            <person name="Luo S."/>
            <person name="Meng S."/>
            <person name="Qian L."/>
            <person name="Wei D."/>
            <person name="Dai S."/>
            <person name="Zhou R."/>
        </authorList>
    </citation>
    <scope>NUCLEOTIDE SEQUENCE [LARGE SCALE GENOMIC DNA]</scope>
    <source>
        <tissue evidence="1">Leaf</tissue>
    </source>
</reference>
<dbReference type="EMBL" id="CM039427">
    <property type="protein sequence ID" value="KAI4353706.1"/>
    <property type="molecule type" value="Genomic_DNA"/>
</dbReference>
<sequence length="124" mass="14024">MEEYQLGHNLATVAMFLACALNSADFVYDTDNQPLKNGGSYHIISAIKLNGWRGGLELGRTGNEIYPHSVVQARSDIFMACQQNCHPYLKFFTQTRVCLLALISQKYRIVSYNLQNGMSWKNSL</sequence>
<evidence type="ECO:0000313" key="2">
    <source>
        <dbReference type="Proteomes" id="UP000828941"/>
    </source>
</evidence>
<protein>
    <submittedName>
        <fullName evidence="1">Uncharacterized protein</fullName>
    </submittedName>
</protein>
<keyword evidence="2" id="KW-1185">Reference proteome</keyword>
<dbReference type="Proteomes" id="UP000828941">
    <property type="component" value="Chromosome 2"/>
</dbReference>
<accession>A0ACB9PYU3</accession>
<name>A0ACB9PYU3_BAUVA</name>
<comment type="caution">
    <text evidence="1">The sequence shown here is derived from an EMBL/GenBank/DDBJ whole genome shotgun (WGS) entry which is preliminary data.</text>
</comment>